<organism evidence="3 4">
    <name type="scientific">Dyadobacter fanqingshengii</name>
    <dbReference type="NCBI Taxonomy" id="2906443"/>
    <lineage>
        <taxon>Bacteria</taxon>
        <taxon>Pseudomonadati</taxon>
        <taxon>Bacteroidota</taxon>
        <taxon>Cytophagia</taxon>
        <taxon>Cytophagales</taxon>
        <taxon>Spirosomataceae</taxon>
        <taxon>Dyadobacter</taxon>
    </lineage>
</organism>
<keyword evidence="3" id="KW-0418">Kinase</keyword>
<dbReference type="Proteomes" id="UP001139700">
    <property type="component" value="Unassembled WGS sequence"/>
</dbReference>
<keyword evidence="3" id="KW-0808">Transferase</keyword>
<feature type="transmembrane region" description="Helical" evidence="1">
    <location>
        <begin position="12"/>
        <end position="31"/>
    </location>
</feature>
<keyword evidence="1" id="KW-1133">Transmembrane helix</keyword>
<keyword evidence="1" id="KW-0472">Membrane</keyword>
<comment type="caution">
    <text evidence="3">The sequence shown here is derived from an EMBL/GenBank/DDBJ whole genome shotgun (WGS) entry which is preliminary data.</text>
</comment>
<dbReference type="PANTHER" id="PTHR34220">
    <property type="entry name" value="SENSOR HISTIDINE KINASE YPDA"/>
    <property type="match status" value="1"/>
</dbReference>
<keyword evidence="1" id="KW-0812">Transmembrane</keyword>
<dbReference type="Pfam" id="PF06580">
    <property type="entry name" value="His_kinase"/>
    <property type="match status" value="1"/>
</dbReference>
<keyword evidence="4" id="KW-1185">Reference proteome</keyword>
<feature type="transmembrane region" description="Helical" evidence="1">
    <location>
        <begin position="115"/>
        <end position="132"/>
    </location>
</feature>
<dbReference type="InterPro" id="IPR010559">
    <property type="entry name" value="Sig_transdc_His_kin_internal"/>
</dbReference>
<dbReference type="RefSeq" id="WP_234614828.1">
    <property type="nucleotide sequence ID" value="NZ_CP098806.1"/>
</dbReference>
<evidence type="ECO:0000259" key="2">
    <source>
        <dbReference type="Pfam" id="PF06580"/>
    </source>
</evidence>
<feature type="transmembrane region" description="Helical" evidence="1">
    <location>
        <begin position="37"/>
        <end position="60"/>
    </location>
</feature>
<dbReference type="AlphaFoldDB" id="A0A9X1PB65"/>
<accession>A0A9X1PB65</accession>
<dbReference type="InterPro" id="IPR050640">
    <property type="entry name" value="Bact_2-comp_sensor_kinase"/>
</dbReference>
<dbReference type="PANTHER" id="PTHR34220:SF7">
    <property type="entry name" value="SENSOR HISTIDINE KINASE YPDA"/>
    <property type="match status" value="1"/>
</dbReference>
<sequence length="342" mass="40067">MDSRGRNYNLANPYLFWICYWLIWLFLFSSFQPFGNAVWVATVNVAVQGIVAFVTIRFLIPRYLEKRKYLAHAAQVAILICLLTILFMKLTEPGLHLLPAKREIKYPRVFQFGRMYFFLFLIHITSTAYKFASDRFYALQRQSELLREQLETELQVLKNQINPHFLFNTLNNVYTLAYLKDDNAAPMIMKLSELLRYTLYDCQADRVKLEKEVEFLRNIIAMQQLKSDAYQKHIAFETSGVQPNHFIAPLLLLVFIENSFKFSDLDTNPDGYIHISLSVDRAATMHFECRNTKKLLLSQEPKAGIGLANVRKRLKLIYPENHELQLSEVDDKFVVSLKIFRL</sequence>
<proteinExistence type="predicted"/>
<gene>
    <name evidence="3" type="ORF">LXM24_18125</name>
</gene>
<reference evidence="3" key="1">
    <citation type="submission" date="2021-12" db="EMBL/GenBank/DDBJ databases">
        <title>Novel species in genus Dyadobacter.</title>
        <authorList>
            <person name="Ma C."/>
        </authorList>
    </citation>
    <scope>NUCLEOTIDE SEQUENCE</scope>
    <source>
        <strain evidence="3">CY399</strain>
    </source>
</reference>
<dbReference type="EMBL" id="JAJTTA010000002">
    <property type="protein sequence ID" value="MCF0042031.1"/>
    <property type="molecule type" value="Genomic_DNA"/>
</dbReference>
<dbReference type="GO" id="GO:0000155">
    <property type="term" value="F:phosphorelay sensor kinase activity"/>
    <property type="evidence" value="ECO:0007669"/>
    <property type="project" value="InterPro"/>
</dbReference>
<feature type="domain" description="Signal transduction histidine kinase internal region" evidence="2">
    <location>
        <begin position="152"/>
        <end position="227"/>
    </location>
</feature>
<dbReference type="GO" id="GO:0016020">
    <property type="term" value="C:membrane"/>
    <property type="evidence" value="ECO:0007669"/>
    <property type="project" value="InterPro"/>
</dbReference>
<protein>
    <submittedName>
        <fullName evidence="3">Histidine kinase</fullName>
    </submittedName>
</protein>
<evidence type="ECO:0000313" key="3">
    <source>
        <dbReference type="EMBL" id="MCF0042031.1"/>
    </source>
</evidence>
<evidence type="ECO:0000313" key="4">
    <source>
        <dbReference type="Proteomes" id="UP001139700"/>
    </source>
</evidence>
<name>A0A9X1PB65_9BACT</name>
<feature type="transmembrane region" description="Helical" evidence="1">
    <location>
        <begin position="69"/>
        <end position="88"/>
    </location>
</feature>
<evidence type="ECO:0000256" key="1">
    <source>
        <dbReference type="SAM" id="Phobius"/>
    </source>
</evidence>